<accession>A0A2K9YPG7</accession>
<evidence type="ECO:0000313" key="1">
    <source>
        <dbReference type="EMBL" id="AUW35274.1"/>
    </source>
</evidence>
<geneLocation type="mitochondrion" evidence="1"/>
<dbReference type="GeneID" id="35992245"/>
<protein>
    <submittedName>
        <fullName evidence="1">DNA polymerase</fullName>
    </submittedName>
</protein>
<dbReference type="AlphaFoldDB" id="A0A2K9YPG7"/>
<proteinExistence type="predicted"/>
<organism evidence="1">
    <name type="scientific">Pleurotus citrinopileatus</name>
    <name type="common">Golden oyster mushroom</name>
    <dbReference type="NCBI Taxonomy" id="98342"/>
    <lineage>
        <taxon>Eukaryota</taxon>
        <taxon>Fungi</taxon>
        <taxon>Dikarya</taxon>
        <taxon>Basidiomycota</taxon>
        <taxon>Agaricomycotina</taxon>
        <taxon>Agaricomycetes</taxon>
        <taxon>Agaricomycetidae</taxon>
        <taxon>Agaricales</taxon>
        <taxon>Pleurotineae</taxon>
        <taxon>Pleurotaceae</taxon>
        <taxon>Pleurotus</taxon>
    </lineage>
</organism>
<keyword evidence="1" id="KW-0496">Mitochondrion</keyword>
<name>A0A2K9YPG7_PLECI</name>
<dbReference type="RefSeq" id="YP_009463031.1">
    <property type="nucleotide sequence ID" value="NC_036998.1"/>
</dbReference>
<reference evidence="1" key="1">
    <citation type="journal article" date="2018" name="Appl. Microbiol. Biotechnol.">
        <title>Comparative mitogenomics reveals large-scale gene rearrangements in the mitochondrial genome of two Pleurotus species.</title>
        <authorList>
            <person name="Li Q."/>
            <person name="Chen C."/>
            <person name="Xiong C."/>
            <person name="Jin X."/>
            <person name="Chen Z."/>
            <person name="Huang W."/>
        </authorList>
    </citation>
    <scope>NUCLEOTIDE SEQUENCE</scope>
</reference>
<sequence>MTNPNNNIIHNSPKWEMYKYKLNNKLLSTNEIIKSLNEFWKEKINNIEEDQIFLIQFKVIDFNSEYKSISPLINVSKKKDLELLCSLFLEFLNIRRCRTSYYWSRVYLL</sequence>
<gene>
    <name evidence="1" type="primary">dpo</name>
</gene>
<dbReference type="EMBL" id="MG017444">
    <property type="protein sequence ID" value="AUW35274.1"/>
    <property type="molecule type" value="Genomic_DNA"/>
</dbReference>